<keyword evidence="12 15" id="KW-1133">Transmembrane helix</keyword>
<dbReference type="PANTHER" id="PTHR43520">
    <property type="entry name" value="ATP7, ISOFORM B"/>
    <property type="match status" value="1"/>
</dbReference>
<dbReference type="Pfam" id="PF00122">
    <property type="entry name" value="E1-E2_ATPase"/>
    <property type="match status" value="1"/>
</dbReference>
<feature type="transmembrane region" description="Helical" evidence="15">
    <location>
        <begin position="357"/>
        <end position="376"/>
    </location>
</feature>
<evidence type="ECO:0000256" key="1">
    <source>
        <dbReference type="ARBA" id="ARBA00004651"/>
    </source>
</evidence>
<dbReference type="Gene3D" id="3.40.50.1000">
    <property type="entry name" value="HAD superfamily/HAD-like"/>
    <property type="match status" value="1"/>
</dbReference>
<dbReference type="InterPro" id="IPR027256">
    <property type="entry name" value="P-typ_ATPase_IB"/>
</dbReference>
<keyword evidence="7 15" id="KW-0479">Metal-binding</keyword>
<dbReference type="PROSITE" id="PS01047">
    <property type="entry name" value="HMA_1"/>
    <property type="match status" value="1"/>
</dbReference>
<geneLocation type="plasmid" evidence="17">
    <name>201</name>
</geneLocation>
<evidence type="ECO:0000256" key="10">
    <source>
        <dbReference type="ARBA" id="ARBA00022842"/>
    </source>
</evidence>
<evidence type="ECO:0000256" key="3">
    <source>
        <dbReference type="ARBA" id="ARBA00022448"/>
    </source>
</evidence>
<proteinExistence type="inferred from homology"/>
<organism evidence="17">
    <name type="scientific">Sphingomonas sp. NS2</name>
    <dbReference type="NCBI Taxonomy" id="908605"/>
    <lineage>
        <taxon>Bacteria</taxon>
        <taxon>Pseudomonadati</taxon>
        <taxon>Pseudomonadota</taxon>
        <taxon>Alphaproteobacteria</taxon>
        <taxon>Sphingomonadales</taxon>
        <taxon>Sphingomonadaceae</taxon>
        <taxon>Sphingomonas</taxon>
    </lineage>
</organism>
<evidence type="ECO:0000256" key="13">
    <source>
        <dbReference type="ARBA" id="ARBA00023065"/>
    </source>
</evidence>
<dbReference type="InterPro" id="IPR008250">
    <property type="entry name" value="ATPase_P-typ_transduc_dom_A_sf"/>
</dbReference>
<dbReference type="EMBL" id="KM017070">
    <property type="protein sequence ID" value="AJW29223.1"/>
    <property type="molecule type" value="Genomic_DNA"/>
</dbReference>
<evidence type="ECO:0000256" key="15">
    <source>
        <dbReference type="RuleBase" id="RU362081"/>
    </source>
</evidence>
<dbReference type="GO" id="GO:0005886">
    <property type="term" value="C:plasma membrane"/>
    <property type="evidence" value="ECO:0007669"/>
    <property type="project" value="UniProtKB-SubCell"/>
</dbReference>
<dbReference type="CDD" id="cd00371">
    <property type="entry name" value="HMA"/>
    <property type="match status" value="1"/>
</dbReference>
<dbReference type="GO" id="GO:0043682">
    <property type="term" value="F:P-type divalent copper transporter activity"/>
    <property type="evidence" value="ECO:0007669"/>
    <property type="project" value="TreeGrafter"/>
</dbReference>
<keyword evidence="14 15" id="KW-0472">Membrane</keyword>
<dbReference type="SUPFAM" id="SSF81665">
    <property type="entry name" value="Calcium ATPase, transmembrane domain M"/>
    <property type="match status" value="1"/>
</dbReference>
<dbReference type="AlphaFoldDB" id="A0A0D4ZZ50"/>
<dbReference type="PROSITE" id="PS00154">
    <property type="entry name" value="ATPASE_E1_E2"/>
    <property type="match status" value="1"/>
</dbReference>
<evidence type="ECO:0000256" key="9">
    <source>
        <dbReference type="ARBA" id="ARBA00022840"/>
    </source>
</evidence>
<dbReference type="InterPro" id="IPR018303">
    <property type="entry name" value="ATPase_P-typ_P_site"/>
</dbReference>
<keyword evidence="17" id="KW-0378">Hydrolase</keyword>
<dbReference type="InterPro" id="IPR036412">
    <property type="entry name" value="HAD-like_sf"/>
</dbReference>
<dbReference type="SUPFAM" id="SSF81653">
    <property type="entry name" value="Calcium ATPase, transduction domain A"/>
    <property type="match status" value="1"/>
</dbReference>
<evidence type="ECO:0000256" key="4">
    <source>
        <dbReference type="ARBA" id="ARBA00022475"/>
    </source>
</evidence>
<evidence type="ECO:0000256" key="12">
    <source>
        <dbReference type="ARBA" id="ARBA00022989"/>
    </source>
</evidence>
<name>A0A0D4ZZ50_9SPHN</name>
<evidence type="ECO:0000256" key="2">
    <source>
        <dbReference type="ARBA" id="ARBA00006024"/>
    </source>
</evidence>
<accession>A0A0D4ZZ50</accession>
<feature type="transmembrane region" description="Helical" evidence="15">
    <location>
        <begin position="143"/>
        <end position="165"/>
    </location>
</feature>
<dbReference type="Pfam" id="PF00702">
    <property type="entry name" value="Hydrolase"/>
    <property type="match status" value="1"/>
</dbReference>
<dbReference type="Gene3D" id="2.70.150.10">
    <property type="entry name" value="Calcium-transporting ATPase, cytoplasmic transduction domain A"/>
    <property type="match status" value="1"/>
</dbReference>
<dbReference type="InterPro" id="IPR023299">
    <property type="entry name" value="ATPase_P-typ_cyto_dom_N"/>
</dbReference>
<keyword evidence="17" id="KW-0614">Plasmid</keyword>
<dbReference type="InterPro" id="IPR017969">
    <property type="entry name" value="Heavy-metal-associated_CS"/>
</dbReference>
<dbReference type="NCBIfam" id="TIGR01512">
    <property type="entry name" value="ATPase-IB2_Cd"/>
    <property type="match status" value="1"/>
</dbReference>
<dbReference type="Gene3D" id="3.30.70.100">
    <property type="match status" value="1"/>
</dbReference>
<dbReference type="NCBIfam" id="TIGR01494">
    <property type="entry name" value="ATPase_P-type"/>
    <property type="match status" value="2"/>
</dbReference>
<dbReference type="SUPFAM" id="SSF56784">
    <property type="entry name" value="HAD-like"/>
    <property type="match status" value="1"/>
</dbReference>
<sequence>MTIASALPGISGEELLLASRQIDSGLRHTDLSVPGISCGGCIRKIEDALSRLPGVTRARVNLSTRRVTVDWQENEGPPPLGETLSGLGYEAHIHEPQTDAKDPRFGHLVRALAVAGFASMNIMGLSVSVWSGAAGETRDLFHWLSAAIALPTLAYSGQVFFQSAWQALRNGQTNMDVPISIGVLLAFAMSLYDTIHRQPYAYFDAAVTLLFFLLIGRTFDYMMREKARAAVKGLRRLTSYGATVVTADGSLTYLAAEDIGPGMTILVRPGDRIPVDAVVLDGRSDIDAAIATGESRPEQILPGSRLRAGTLNLTGPLTICATTTPQESFLAEMVRLMEAAEGGRAQFRRIADRAARLYVPIVHSAAVLSFLGWMLATGDWHRSLTIAVAVLIITCPCALGLAVPMVQIVAARALFERGILVKDGAAMERLAEIDTVIFDKTGTLTLGQPRLRQDPGTQSSYLTIASQMGKNSNHPYAKALAAAASPMAIAFDSIVEHAGLGLEARIGEDVWRLGRAEWALGRNGPGDVAGTVLGCNGVLAEAFTFTDTLRPGTATALAELRARGYDVEIMSGDTPEAVAMVAADLVISQARAALLPAEKTTYLDGLARAGRKVLMVGDGLNDAPALVAAHVSMAPGNAADVGRQAADFVFLHSDLGSVPYAIETARAADRLIRQNFAFAALYNLVALPIAIAGYVTPLLAALAMSGSSIFVVANALRLRAGAVGRFGAGRPK</sequence>
<dbReference type="InterPro" id="IPR023214">
    <property type="entry name" value="HAD_sf"/>
</dbReference>
<evidence type="ECO:0000256" key="5">
    <source>
        <dbReference type="ARBA" id="ARBA00022553"/>
    </source>
</evidence>
<feature type="transmembrane region" description="Helical" evidence="15">
    <location>
        <begin position="201"/>
        <end position="219"/>
    </location>
</feature>
<feature type="transmembrane region" description="Helical" evidence="15">
    <location>
        <begin position="111"/>
        <end position="131"/>
    </location>
</feature>
<dbReference type="NCBIfam" id="TIGR01525">
    <property type="entry name" value="ATPase-IB_hvy"/>
    <property type="match status" value="1"/>
</dbReference>
<reference evidence="17" key="1">
    <citation type="submission" date="2014-06" db="EMBL/GenBank/DDBJ databases">
        <title>Molecular and ecological studies on carbamate pesticide degrading bacteria isolated from agricultural soils.</title>
        <authorList>
            <person name="Kim D.-U."/>
            <person name="Ka J.-O."/>
        </authorList>
    </citation>
    <scope>NUCLEOTIDE SEQUENCE</scope>
    <source>
        <strain evidence="17">NS2</strain>
        <plasmid evidence="17">201</plasmid>
    </source>
</reference>
<dbReference type="GO" id="GO:0005507">
    <property type="term" value="F:copper ion binding"/>
    <property type="evidence" value="ECO:0007669"/>
    <property type="project" value="TreeGrafter"/>
</dbReference>
<evidence type="ECO:0000313" key="17">
    <source>
        <dbReference type="EMBL" id="AJW29223.1"/>
    </source>
</evidence>
<dbReference type="InterPro" id="IPR023298">
    <property type="entry name" value="ATPase_P-typ_TM_dom_sf"/>
</dbReference>
<dbReference type="PRINTS" id="PR00119">
    <property type="entry name" value="CATATPASE"/>
</dbReference>
<feature type="transmembrane region" description="Helical" evidence="15">
    <location>
        <begin position="388"/>
        <end position="410"/>
    </location>
</feature>
<evidence type="ECO:0000259" key="16">
    <source>
        <dbReference type="PROSITE" id="PS50846"/>
    </source>
</evidence>
<evidence type="ECO:0000256" key="8">
    <source>
        <dbReference type="ARBA" id="ARBA00022741"/>
    </source>
</evidence>
<dbReference type="InterPro" id="IPR001757">
    <property type="entry name" value="P_typ_ATPase"/>
</dbReference>
<evidence type="ECO:0000256" key="7">
    <source>
        <dbReference type="ARBA" id="ARBA00022723"/>
    </source>
</evidence>
<evidence type="ECO:0000256" key="6">
    <source>
        <dbReference type="ARBA" id="ARBA00022692"/>
    </source>
</evidence>
<gene>
    <name evidence="17" type="ORF">plasmid201_035</name>
</gene>
<keyword evidence="5" id="KW-0597">Phosphoprotein</keyword>
<evidence type="ECO:0000256" key="11">
    <source>
        <dbReference type="ARBA" id="ARBA00022967"/>
    </source>
</evidence>
<dbReference type="InterPro" id="IPR006121">
    <property type="entry name" value="HMA_dom"/>
</dbReference>
<feature type="transmembrane region" description="Helical" evidence="15">
    <location>
        <begin position="676"/>
        <end position="692"/>
    </location>
</feature>
<protein>
    <submittedName>
        <fullName evidence="17">Type cbb3 cytochrome oxidase biogenesis protein CcoI</fullName>
        <ecNumber evidence="17">3.6.3.4</ecNumber>
    </submittedName>
</protein>
<dbReference type="GO" id="GO:0016887">
    <property type="term" value="F:ATP hydrolysis activity"/>
    <property type="evidence" value="ECO:0007669"/>
    <property type="project" value="InterPro"/>
</dbReference>
<keyword evidence="10" id="KW-0460">Magnesium</keyword>
<dbReference type="InterPro" id="IPR036163">
    <property type="entry name" value="HMA_dom_sf"/>
</dbReference>
<comment type="similarity">
    <text evidence="2 15">Belongs to the cation transport ATPase (P-type) (TC 3.A.3) family. Type IB subfamily.</text>
</comment>
<keyword evidence="4 15" id="KW-1003">Cell membrane</keyword>
<dbReference type="GO" id="GO:0005524">
    <property type="term" value="F:ATP binding"/>
    <property type="evidence" value="ECO:0007669"/>
    <property type="project" value="UniProtKB-UniRule"/>
</dbReference>
<evidence type="ECO:0000256" key="14">
    <source>
        <dbReference type="ARBA" id="ARBA00023136"/>
    </source>
</evidence>
<dbReference type="PROSITE" id="PS50846">
    <property type="entry name" value="HMA_2"/>
    <property type="match status" value="1"/>
</dbReference>
<keyword evidence="3" id="KW-0813">Transport</keyword>
<dbReference type="SUPFAM" id="SSF55008">
    <property type="entry name" value="HMA, heavy metal-associated domain"/>
    <property type="match status" value="1"/>
</dbReference>
<keyword evidence="9 15" id="KW-0067">ATP-binding</keyword>
<keyword evidence="11" id="KW-1278">Translocase</keyword>
<feature type="transmembrane region" description="Helical" evidence="15">
    <location>
        <begin position="177"/>
        <end position="195"/>
    </location>
</feature>
<dbReference type="NCBIfam" id="TIGR01511">
    <property type="entry name" value="ATPase-IB1_Cu"/>
    <property type="match status" value="1"/>
</dbReference>
<comment type="subcellular location">
    <subcellularLocation>
        <location evidence="1">Cell membrane</location>
        <topology evidence="1">Multi-pass membrane protein</topology>
    </subcellularLocation>
</comment>
<dbReference type="Gene3D" id="3.40.1110.10">
    <property type="entry name" value="Calcium-transporting ATPase, cytoplasmic domain N"/>
    <property type="match status" value="1"/>
</dbReference>
<keyword evidence="8 15" id="KW-0547">Nucleotide-binding</keyword>
<keyword evidence="13" id="KW-0406">Ion transport</keyword>
<dbReference type="Pfam" id="PF00403">
    <property type="entry name" value="HMA"/>
    <property type="match status" value="1"/>
</dbReference>
<feature type="domain" description="HMA" evidence="16">
    <location>
        <begin position="27"/>
        <end position="92"/>
    </location>
</feature>
<dbReference type="GO" id="GO:0055070">
    <property type="term" value="P:copper ion homeostasis"/>
    <property type="evidence" value="ECO:0007669"/>
    <property type="project" value="TreeGrafter"/>
</dbReference>
<dbReference type="InterPro" id="IPR059000">
    <property type="entry name" value="ATPase_P-type_domA"/>
</dbReference>
<dbReference type="PANTHER" id="PTHR43520:SF5">
    <property type="entry name" value="CATION-TRANSPORTING P-TYPE ATPASE-RELATED"/>
    <property type="match status" value="1"/>
</dbReference>
<dbReference type="EC" id="3.6.3.4" evidence="17"/>
<keyword evidence="6 15" id="KW-0812">Transmembrane</keyword>